<proteinExistence type="inferred from homology"/>
<evidence type="ECO:0000256" key="6">
    <source>
        <dbReference type="ARBA" id="ARBA00023136"/>
    </source>
</evidence>
<sequence>TVAGIVGSSYGILQLFSSTLVGCWSDVVGRRSSLLACILLSALGYLLLGAATNVFLFVLARVPAGLCFLMWFQRRNGRL</sequence>
<organism evidence="8">
    <name type="scientific">Pongo abelii</name>
    <name type="common">Sumatran orangutan</name>
    <name type="synonym">Pongo pygmaeus abelii</name>
    <dbReference type="NCBI Taxonomy" id="9601"/>
    <lineage>
        <taxon>Eukaryota</taxon>
        <taxon>Metazoa</taxon>
        <taxon>Chordata</taxon>
        <taxon>Craniata</taxon>
        <taxon>Vertebrata</taxon>
        <taxon>Euteleostomi</taxon>
        <taxon>Mammalia</taxon>
        <taxon>Eutheria</taxon>
        <taxon>Euarchontoglires</taxon>
        <taxon>Primates</taxon>
        <taxon>Haplorrhini</taxon>
        <taxon>Catarrhini</taxon>
        <taxon>Hominidae</taxon>
        <taxon>Pongo</taxon>
    </lineage>
</organism>
<keyword evidence="6" id="KW-0472">Membrane</keyword>
<dbReference type="SUPFAM" id="SSF103473">
    <property type="entry name" value="MFS general substrate transporter"/>
    <property type="match status" value="1"/>
</dbReference>
<dbReference type="GO" id="GO:0016020">
    <property type="term" value="C:membrane"/>
    <property type="evidence" value="ECO:0007669"/>
    <property type="project" value="UniProtKB-SubCell"/>
</dbReference>
<gene>
    <name evidence="8" type="ORF">CR201_G0048579</name>
</gene>
<dbReference type="PANTHER" id="PTHR23504:SF14">
    <property type="entry name" value="MAJOR FACILITATOR SUPERFAMILY DOMAIN-CONTAINING PROTEIN 9"/>
    <property type="match status" value="1"/>
</dbReference>
<accession>A0A2J8RU13</accession>
<dbReference type="EMBL" id="NDHI03003650">
    <property type="protein sequence ID" value="PNJ12016.1"/>
    <property type="molecule type" value="Genomic_DNA"/>
</dbReference>
<dbReference type="AlphaFoldDB" id="A0A2J8RU13"/>
<comment type="subcellular location">
    <subcellularLocation>
        <location evidence="1">Membrane</location>
        <topology evidence="1">Multi-pass membrane protein</topology>
    </subcellularLocation>
</comment>
<dbReference type="PROSITE" id="PS50850">
    <property type="entry name" value="MFS"/>
    <property type="match status" value="1"/>
</dbReference>
<feature type="non-terminal residue" evidence="8">
    <location>
        <position position="1"/>
    </location>
</feature>
<name>A0A2J8RU13_PONAB</name>
<keyword evidence="3" id="KW-0813">Transport</keyword>
<dbReference type="InterPro" id="IPR005829">
    <property type="entry name" value="Sugar_transporter_CS"/>
</dbReference>
<evidence type="ECO:0000259" key="7">
    <source>
        <dbReference type="PROSITE" id="PS50850"/>
    </source>
</evidence>
<evidence type="ECO:0000313" key="8">
    <source>
        <dbReference type="EMBL" id="PNJ12016.1"/>
    </source>
</evidence>
<dbReference type="InterPro" id="IPR011701">
    <property type="entry name" value="MFS"/>
</dbReference>
<comment type="caution">
    <text evidence="8">The sequence shown here is derived from an EMBL/GenBank/DDBJ whole genome shotgun (WGS) entry which is preliminary data.</text>
</comment>
<reference evidence="8" key="1">
    <citation type="submission" date="2017-12" db="EMBL/GenBank/DDBJ databases">
        <title>High-resolution comparative analysis of great ape genomes.</title>
        <authorList>
            <person name="Pollen A."/>
            <person name="Hastie A."/>
            <person name="Hormozdiari F."/>
            <person name="Dougherty M."/>
            <person name="Liu R."/>
            <person name="Chaisson M."/>
            <person name="Hoppe E."/>
            <person name="Hill C."/>
            <person name="Pang A."/>
            <person name="Hillier L."/>
            <person name="Baker C."/>
            <person name="Armstrong J."/>
            <person name="Shendure J."/>
            <person name="Paten B."/>
            <person name="Wilson R."/>
            <person name="Chao H."/>
            <person name="Schneider V."/>
            <person name="Ventura M."/>
            <person name="Kronenberg Z."/>
            <person name="Murali S."/>
            <person name="Gordon D."/>
            <person name="Cantsilieris S."/>
            <person name="Munson K."/>
            <person name="Nelson B."/>
            <person name="Raja A."/>
            <person name="Underwood J."/>
            <person name="Diekhans M."/>
            <person name="Fiddes I."/>
            <person name="Haussler D."/>
            <person name="Eichler E."/>
        </authorList>
    </citation>
    <scope>NUCLEOTIDE SEQUENCE [LARGE SCALE GENOMIC DNA]</scope>
    <source>
        <strain evidence="8">Susie</strain>
    </source>
</reference>
<evidence type="ECO:0000256" key="5">
    <source>
        <dbReference type="ARBA" id="ARBA00022989"/>
    </source>
</evidence>
<dbReference type="InterPro" id="IPR020846">
    <property type="entry name" value="MFS_dom"/>
</dbReference>
<keyword evidence="5" id="KW-1133">Transmembrane helix</keyword>
<evidence type="ECO:0000256" key="1">
    <source>
        <dbReference type="ARBA" id="ARBA00004141"/>
    </source>
</evidence>
<dbReference type="Gene3D" id="1.20.1250.20">
    <property type="entry name" value="MFS general substrate transporter like domains"/>
    <property type="match status" value="1"/>
</dbReference>
<evidence type="ECO:0000256" key="2">
    <source>
        <dbReference type="ARBA" id="ARBA00008335"/>
    </source>
</evidence>
<dbReference type="InterPro" id="IPR036259">
    <property type="entry name" value="MFS_trans_sf"/>
</dbReference>
<feature type="domain" description="Major facilitator superfamily (MFS) profile" evidence="7">
    <location>
        <begin position="1"/>
        <end position="79"/>
    </location>
</feature>
<dbReference type="GO" id="GO:0022857">
    <property type="term" value="F:transmembrane transporter activity"/>
    <property type="evidence" value="ECO:0007669"/>
    <property type="project" value="InterPro"/>
</dbReference>
<dbReference type="PROSITE" id="PS00216">
    <property type="entry name" value="SUGAR_TRANSPORT_1"/>
    <property type="match status" value="1"/>
</dbReference>
<evidence type="ECO:0000256" key="4">
    <source>
        <dbReference type="ARBA" id="ARBA00022692"/>
    </source>
</evidence>
<comment type="similarity">
    <text evidence="2">Belongs to the major facilitator superfamily.</text>
</comment>
<keyword evidence="4" id="KW-0812">Transmembrane</keyword>
<evidence type="ECO:0000256" key="3">
    <source>
        <dbReference type="ARBA" id="ARBA00022448"/>
    </source>
</evidence>
<protein>
    <submittedName>
        <fullName evidence="8">MFSD9 isoform 7</fullName>
    </submittedName>
</protein>
<dbReference type="Pfam" id="PF07690">
    <property type="entry name" value="MFS_1"/>
    <property type="match status" value="1"/>
</dbReference>
<dbReference type="PANTHER" id="PTHR23504">
    <property type="entry name" value="MAJOR FACILITATOR SUPERFAMILY DOMAIN-CONTAINING PROTEIN 10"/>
    <property type="match status" value="1"/>
</dbReference>